<dbReference type="Gene3D" id="1.10.1020.10">
    <property type="entry name" value="Adenine-specific Methyltransferase, Domain 2"/>
    <property type="match status" value="1"/>
</dbReference>
<reference evidence="7 8" key="1">
    <citation type="journal article" date="2016" name="Environ. Microbiol.">
        <title>Genomic resolution of a cold subsurface aquifer community provides metabolic insights for novel microbes adapted to high CO concentrations.</title>
        <authorList>
            <person name="Probst A.J."/>
            <person name="Castelle C.J."/>
            <person name="Singh A."/>
            <person name="Brown C.T."/>
            <person name="Anantharaman K."/>
            <person name="Sharon I."/>
            <person name="Hug L.A."/>
            <person name="Burstein D."/>
            <person name="Emerson J.B."/>
            <person name="Thomas B.C."/>
            <person name="Banfield J.F."/>
        </authorList>
    </citation>
    <scope>NUCLEOTIDE SEQUENCE [LARGE SCALE GENOMIC DNA]</scope>
    <source>
        <strain evidence="7">CG2_30_40_21</strain>
    </source>
</reference>
<evidence type="ECO:0000256" key="2">
    <source>
        <dbReference type="ARBA" id="ARBA00011900"/>
    </source>
</evidence>
<keyword evidence="3 7" id="KW-0489">Methyltransferase</keyword>
<protein>
    <recommendedName>
        <fullName evidence="2">site-specific DNA-methyltransferase (adenine-specific)</fullName>
        <ecNumber evidence="2">2.1.1.72</ecNumber>
    </recommendedName>
</protein>
<keyword evidence="5" id="KW-0949">S-adenosyl-L-methionine</keyword>
<dbReference type="PANTHER" id="PTHR30481">
    <property type="entry name" value="DNA ADENINE METHYLASE"/>
    <property type="match status" value="1"/>
</dbReference>
<organism evidence="7 8">
    <name type="scientific">Candidatus Desantisbacteria bacterium CG2_30_40_21</name>
    <dbReference type="NCBI Taxonomy" id="1817895"/>
    <lineage>
        <taxon>Bacteria</taxon>
        <taxon>Candidatus Desantisiibacteriota</taxon>
    </lineage>
</organism>
<comment type="caution">
    <text evidence="7">The sequence shown here is derived from an EMBL/GenBank/DDBJ whole genome shotgun (WGS) entry which is preliminary data.</text>
</comment>
<dbReference type="InterPro" id="IPR012263">
    <property type="entry name" value="M_m6A_EcoRV"/>
</dbReference>
<gene>
    <name evidence="7" type="ORF">AUJ95_03000</name>
</gene>
<dbReference type="SUPFAM" id="SSF53335">
    <property type="entry name" value="S-adenosyl-L-methionine-dependent methyltransferases"/>
    <property type="match status" value="1"/>
</dbReference>
<dbReference type="Proteomes" id="UP000183085">
    <property type="component" value="Unassembled WGS sequence"/>
</dbReference>
<dbReference type="Pfam" id="PF02086">
    <property type="entry name" value="MethyltransfD12"/>
    <property type="match status" value="1"/>
</dbReference>
<evidence type="ECO:0000256" key="4">
    <source>
        <dbReference type="ARBA" id="ARBA00022679"/>
    </source>
</evidence>
<dbReference type="GO" id="GO:0043565">
    <property type="term" value="F:sequence-specific DNA binding"/>
    <property type="evidence" value="ECO:0007669"/>
    <property type="project" value="TreeGrafter"/>
</dbReference>
<proteinExistence type="inferred from homology"/>
<sequence>MIKSPLRYPGGKSRAVGYLSAFIPQYEELREPFFGGGSFSFYCVQKSPYVQYYASDVNYDLYCFWKELQSNKDKLINEILRVKQEYSDGRALFQELIAKRQHDLSDFQRAVDFFVLNRITFSGIVDSGGYSEQAFEKRFTLSSIERLEHAYSIIKHIEFSPKDYTELIFREGENVFIFLDPPYYSTTQSRLYGKKGCLHVDFEHKAFLENLKQCKHKWLMTYDNNDYIRTLFKDFYQVEWELQYGMNNYKQKSAQKGKELLIANYEMKKLR</sequence>
<dbReference type="PANTHER" id="PTHR30481:SF2">
    <property type="entry name" value="SITE-SPECIFIC DNA-METHYLTRANSFERASE (ADENINE-SPECIFIC)"/>
    <property type="match status" value="1"/>
</dbReference>
<dbReference type="PRINTS" id="PR00505">
    <property type="entry name" value="D12N6MTFRASE"/>
</dbReference>
<accession>A0A1J5DZS2</accession>
<evidence type="ECO:0000256" key="3">
    <source>
        <dbReference type="ARBA" id="ARBA00022603"/>
    </source>
</evidence>
<evidence type="ECO:0000256" key="5">
    <source>
        <dbReference type="ARBA" id="ARBA00022691"/>
    </source>
</evidence>
<comment type="catalytic activity">
    <reaction evidence="6">
        <text>a 2'-deoxyadenosine in DNA + S-adenosyl-L-methionine = an N(6)-methyl-2'-deoxyadenosine in DNA + S-adenosyl-L-homocysteine + H(+)</text>
        <dbReference type="Rhea" id="RHEA:15197"/>
        <dbReference type="Rhea" id="RHEA-COMP:12418"/>
        <dbReference type="Rhea" id="RHEA-COMP:12419"/>
        <dbReference type="ChEBI" id="CHEBI:15378"/>
        <dbReference type="ChEBI" id="CHEBI:57856"/>
        <dbReference type="ChEBI" id="CHEBI:59789"/>
        <dbReference type="ChEBI" id="CHEBI:90615"/>
        <dbReference type="ChEBI" id="CHEBI:90616"/>
        <dbReference type="EC" id="2.1.1.72"/>
    </reaction>
</comment>
<evidence type="ECO:0000256" key="6">
    <source>
        <dbReference type="ARBA" id="ARBA00047942"/>
    </source>
</evidence>
<dbReference type="AlphaFoldDB" id="A0A1J5DZS2"/>
<dbReference type="InterPro" id="IPR023095">
    <property type="entry name" value="Ade_MeTrfase_dom_2"/>
</dbReference>
<keyword evidence="4" id="KW-0808">Transferase</keyword>
<dbReference type="InterPro" id="IPR029063">
    <property type="entry name" value="SAM-dependent_MTases_sf"/>
</dbReference>
<dbReference type="GO" id="GO:0032259">
    <property type="term" value="P:methylation"/>
    <property type="evidence" value="ECO:0007669"/>
    <property type="project" value="UniProtKB-KW"/>
</dbReference>
<dbReference type="GO" id="GO:1904047">
    <property type="term" value="F:S-adenosyl-L-methionine binding"/>
    <property type="evidence" value="ECO:0007669"/>
    <property type="project" value="TreeGrafter"/>
</dbReference>
<evidence type="ECO:0000256" key="1">
    <source>
        <dbReference type="ARBA" id="ARBA00006594"/>
    </source>
</evidence>
<name>A0A1J5DZS2_9BACT</name>
<dbReference type="PIRSF" id="PIRSF000398">
    <property type="entry name" value="M_m6A_EcoRV"/>
    <property type="match status" value="1"/>
</dbReference>
<comment type="similarity">
    <text evidence="1">Belongs to the N(4)/N(6)-methyltransferase family.</text>
</comment>
<dbReference type="EC" id="2.1.1.72" evidence="2"/>
<dbReference type="STRING" id="1817895.AUJ95_03000"/>
<dbReference type="GO" id="GO:0006298">
    <property type="term" value="P:mismatch repair"/>
    <property type="evidence" value="ECO:0007669"/>
    <property type="project" value="TreeGrafter"/>
</dbReference>
<evidence type="ECO:0000313" key="7">
    <source>
        <dbReference type="EMBL" id="OIP41609.1"/>
    </source>
</evidence>
<dbReference type="InterPro" id="IPR012327">
    <property type="entry name" value="MeTrfase_D12"/>
</dbReference>
<dbReference type="GO" id="GO:0009307">
    <property type="term" value="P:DNA restriction-modification system"/>
    <property type="evidence" value="ECO:0007669"/>
    <property type="project" value="InterPro"/>
</dbReference>
<evidence type="ECO:0000313" key="8">
    <source>
        <dbReference type="Proteomes" id="UP000183085"/>
    </source>
</evidence>
<dbReference type="EMBL" id="MNYI01000075">
    <property type="protein sequence ID" value="OIP41609.1"/>
    <property type="molecule type" value="Genomic_DNA"/>
</dbReference>
<dbReference type="Gene3D" id="3.40.50.150">
    <property type="entry name" value="Vaccinia Virus protein VP39"/>
    <property type="match status" value="1"/>
</dbReference>
<dbReference type="GO" id="GO:0009007">
    <property type="term" value="F:site-specific DNA-methyltransferase (adenine-specific) activity"/>
    <property type="evidence" value="ECO:0007669"/>
    <property type="project" value="UniProtKB-EC"/>
</dbReference>